<dbReference type="GO" id="GO:0016757">
    <property type="term" value="F:glycosyltransferase activity"/>
    <property type="evidence" value="ECO:0007669"/>
    <property type="project" value="UniProtKB-KW"/>
</dbReference>
<evidence type="ECO:0000256" key="2">
    <source>
        <dbReference type="ARBA" id="ARBA00022679"/>
    </source>
</evidence>
<evidence type="ECO:0000313" key="5">
    <source>
        <dbReference type="EMBL" id="TSI17976.1"/>
    </source>
</evidence>
<dbReference type="Gene3D" id="3.40.50.2000">
    <property type="entry name" value="Glycogen Phosphorylase B"/>
    <property type="match status" value="2"/>
</dbReference>
<organism evidence="5 6">
    <name type="scientific">Brevibacterium aurantiacum</name>
    <dbReference type="NCBI Taxonomy" id="273384"/>
    <lineage>
        <taxon>Bacteria</taxon>
        <taxon>Bacillati</taxon>
        <taxon>Actinomycetota</taxon>
        <taxon>Actinomycetes</taxon>
        <taxon>Micrococcales</taxon>
        <taxon>Brevibacteriaceae</taxon>
        <taxon>Brevibacterium</taxon>
    </lineage>
</organism>
<keyword evidence="1" id="KW-0328">Glycosyltransferase</keyword>
<feature type="domain" description="Glycosyl transferase family 1" evidence="3">
    <location>
        <begin position="188"/>
        <end position="323"/>
    </location>
</feature>
<dbReference type="InterPro" id="IPR028098">
    <property type="entry name" value="Glyco_trans_4-like_N"/>
</dbReference>
<name>A0A556CKY9_BREAU</name>
<evidence type="ECO:0000256" key="1">
    <source>
        <dbReference type="ARBA" id="ARBA00022676"/>
    </source>
</evidence>
<comment type="caution">
    <text evidence="5">The sequence shown here is derived from an EMBL/GenBank/DDBJ whole genome shotgun (WGS) entry which is preliminary data.</text>
</comment>
<dbReference type="PANTHER" id="PTHR46401">
    <property type="entry name" value="GLYCOSYLTRANSFERASE WBBK-RELATED"/>
    <property type="match status" value="1"/>
</dbReference>
<proteinExistence type="predicted"/>
<dbReference type="Pfam" id="PF00534">
    <property type="entry name" value="Glycos_transf_1"/>
    <property type="match status" value="1"/>
</dbReference>
<gene>
    <name evidence="5" type="ORF">FO013_05260</name>
</gene>
<dbReference type="CDD" id="cd03809">
    <property type="entry name" value="GT4_MtfB-like"/>
    <property type="match status" value="1"/>
</dbReference>
<protein>
    <submittedName>
        <fullName evidence="5">Glycosyltransferase family 4 protein</fullName>
    </submittedName>
</protein>
<dbReference type="EMBL" id="VLTK01000003">
    <property type="protein sequence ID" value="TSI17976.1"/>
    <property type="molecule type" value="Genomic_DNA"/>
</dbReference>
<dbReference type="PANTHER" id="PTHR46401:SF2">
    <property type="entry name" value="GLYCOSYLTRANSFERASE WBBK-RELATED"/>
    <property type="match status" value="1"/>
</dbReference>
<dbReference type="Pfam" id="PF13439">
    <property type="entry name" value="Glyco_transf_4"/>
    <property type="match status" value="1"/>
</dbReference>
<evidence type="ECO:0000313" key="6">
    <source>
        <dbReference type="Proteomes" id="UP000316406"/>
    </source>
</evidence>
<dbReference type="AlphaFoldDB" id="A0A556CKY9"/>
<keyword evidence="2 5" id="KW-0808">Transferase</keyword>
<dbReference type="OrthoDB" id="9801609at2"/>
<dbReference type="Proteomes" id="UP000316406">
    <property type="component" value="Unassembled WGS sequence"/>
</dbReference>
<sequence>MHVYFDARFTRTTHHDGISRYGSCLLAALLTAVRGTGIEVTAIINDEAQLDLLPDCAWVRLNSPTSWQEIFIAKKLNDLGADVVFSTMQVMGSSGRRYGLILTVHDLIYYSHPLPPADLPAALRLLWRAYHLSYAPQRLLLGRADAIASVSQTTKDLIAEHHLSSKPVTVVSNAAEAAVSGIRSVNRNDARSLVYMGAFLPYKNVETLIRSLEHLPGWTLHIASRIDGRREAALRALIPNRAKVIFHRGVSDAEYAELLEGATALVTASQEEGFGLPVIEAMAQGVPVAVSDIPIFHEIAGEAAVYFDPDDASDVATTIERLTDPALWSELSAAGQRQAKLFDWDASAQALVGMIRTVHASRQ</sequence>
<accession>A0A556CKY9</accession>
<dbReference type="InterPro" id="IPR001296">
    <property type="entry name" value="Glyco_trans_1"/>
</dbReference>
<reference evidence="5 6" key="1">
    <citation type="submission" date="2019-07" db="EMBL/GenBank/DDBJ databases">
        <title>Draft genome sequence of Brevibacterium aurantiacum XU54 isolated from Xinjiang China.</title>
        <authorList>
            <person name="Xu X."/>
        </authorList>
    </citation>
    <scope>NUCLEOTIDE SEQUENCE [LARGE SCALE GENOMIC DNA]</scope>
    <source>
        <strain evidence="5 6">XU54</strain>
    </source>
</reference>
<dbReference type="SUPFAM" id="SSF53756">
    <property type="entry name" value="UDP-Glycosyltransferase/glycogen phosphorylase"/>
    <property type="match status" value="1"/>
</dbReference>
<evidence type="ECO:0000259" key="3">
    <source>
        <dbReference type="Pfam" id="PF00534"/>
    </source>
</evidence>
<evidence type="ECO:0000259" key="4">
    <source>
        <dbReference type="Pfam" id="PF13439"/>
    </source>
</evidence>
<keyword evidence="6" id="KW-1185">Reference proteome</keyword>
<feature type="domain" description="Glycosyltransferase subfamily 4-like N-terminal" evidence="4">
    <location>
        <begin position="72"/>
        <end position="174"/>
    </location>
</feature>
<dbReference type="GO" id="GO:0009103">
    <property type="term" value="P:lipopolysaccharide biosynthetic process"/>
    <property type="evidence" value="ECO:0007669"/>
    <property type="project" value="TreeGrafter"/>
</dbReference>